<dbReference type="SUPFAM" id="SSF101874">
    <property type="entry name" value="YceI-like"/>
    <property type="match status" value="1"/>
</dbReference>
<evidence type="ECO:0000256" key="1">
    <source>
        <dbReference type="ARBA" id="ARBA00008812"/>
    </source>
</evidence>
<dbReference type="AlphaFoldDB" id="A0A2M8QEL4"/>
<dbReference type="InterPro" id="IPR036761">
    <property type="entry name" value="TTHA0802/YceI-like_sf"/>
</dbReference>
<dbReference type="Proteomes" id="UP000230790">
    <property type="component" value="Unassembled WGS sequence"/>
</dbReference>
<name>A0A2M8QEL4_9CHLR</name>
<dbReference type="Gene3D" id="2.40.128.110">
    <property type="entry name" value="Lipid/polyisoprenoid-binding, YceI-like"/>
    <property type="match status" value="1"/>
</dbReference>
<reference evidence="3 4" key="1">
    <citation type="submission" date="2017-11" db="EMBL/GenBank/DDBJ databases">
        <title>Evolution of Phototrophy in the Chloroflexi Phylum Driven by Horizontal Gene Transfer.</title>
        <authorList>
            <person name="Ward L.M."/>
            <person name="Hemp J."/>
            <person name="Shih P.M."/>
            <person name="Mcglynn S.E."/>
            <person name="Fischer W."/>
        </authorList>
    </citation>
    <scope>NUCLEOTIDE SEQUENCE [LARGE SCALE GENOMIC DNA]</scope>
    <source>
        <strain evidence="3">JP3_7</strain>
    </source>
</reference>
<evidence type="ECO:0000313" key="3">
    <source>
        <dbReference type="EMBL" id="PJF48240.1"/>
    </source>
</evidence>
<feature type="domain" description="Lipid/polyisoprenoid-binding YceI-like" evidence="2">
    <location>
        <begin position="2"/>
        <end position="171"/>
    </location>
</feature>
<evidence type="ECO:0000259" key="2">
    <source>
        <dbReference type="SMART" id="SM00867"/>
    </source>
</evidence>
<sequence length="185" mass="20466">MSWILDTAHTSVKFSARHMMISTVAGQFSRVSGTVDFDEAAPEKTQVHVKIAADSLDTKDERRDAHLKSPDFLDVANYPDIEFKSTGVERTGERTAKLHGDLTIRGVTRPVTLDVEYLGKAKSPWGTWNAGFEATGKINREDWGLNWNMLLETGGWLVGKEVKIEIAAELIQQQEQPAAVEATPA</sequence>
<organism evidence="3 4">
    <name type="scientific">Candidatus Thermofonsia Clade 3 bacterium</name>
    <dbReference type="NCBI Taxonomy" id="2364212"/>
    <lineage>
        <taxon>Bacteria</taxon>
        <taxon>Bacillati</taxon>
        <taxon>Chloroflexota</taxon>
        <taxon>Candidatus Thermofontia</taxon>
        <taxon>Candidatus Thermofonsia Clade 3</taxon>
    </lineage>
</organism>
<dbReference type="PANTHER" id="PTHR34406">
    <property type="entry name" value="PROTEIN YCEI"/>
    <property type="match status" value="1"/>
</dbReference>
<dbReference type="PANTHER" id="PTHR34406:SF1">
    <property type="entry name" value="PROTEIN YCEI"/>
    <property type="match status" value="1"/>
</dbReference>
<dbReference type="Pfam" id="PF04264">
    <property type="entry name" value="YceI"/>
    <property type="match status" value="1"/>
</dbReference>
<gene>
    <name evidence="3" type="ORF">CUN48_04610</name>
</gene>
<proteinExistence type="inferred from homology"/>
<comment type="caution">
    <text evidence="3">The sequence shown here is derived from an EMBL/GenBank/DDBJ whole genome shotgun (WGS) entry which is preliminary data.</text>
</comment>
<protein>
    <submittedName>
        <fullName evidence="3">Polyisoprenoid-binding protein</fullName>
    </submittedName>
</protein>
<evidence type="ECO:0000313" key="4">
    <source>
        <dbReference type="Proteomes" id="UP000230790"/>
    </source>
</evidence>
<dbReference type="EMBL" id="PGTN01000020">
    <property type="protein sequence ID" value="PJF48240.1"/>
    <property type="molecule type" value="Genomic_DNA"/>
</dbReference>
<accession>A0A2M8QEL4</accession>
<comment type="similarity">
    <text evidence="1">Belongs to the UPF0312 family.</text>
</comment>
<dbReference type="InterPro" id="IPR007372">
    <property type="entry name" value="Lipid/polyisoprenoid-bd_YceI"/>
</dbReference>
<dbReference type="SMART" id="SM00867">
    <property type="entry name" value="YceI"/>
    <property type="match status" value="1"/>
</dbReference>